<dbReference type="InterPro" id="IPR014145">
    <property type="entry name" value="LigD_pol_dom"/>
</dbReference>
<dbReference type="OrthoDB" id="4296267at2"/>
<reference evidence="3 4" key="1">
    <citation type="journal article" date="2014" name="PLoS ONE">
        <title>Identification and Characterization of a New Erythromycin Biosynthetic Gene Cluster in Actinopolyspora erythraea YIM90600, a Novel Erythronolide-Producing Halophilic Actinomycete Isolated from Salt Field.</title>
        <authorList>
            <person name="Chen D."/>
            <person name="Feng J."/>
            <person name="Huang L."/>
            <person name="Zhang Q."/>
            <person name="Wu J."/>
            <person name="Zhu X."/>
            <person name="Duan Y."/>
            <person name="Xu Z."/>
        </authorList>
    </citation>
    <scope>NUCLEOTIDE SEQUENCE [LARGE SCALE GENOMIC DNA]</scope>
    <source>
        <strain evidence="3 4">YIM90600</strain>
    </source>
</reference>
<reference evidence="2 5" key="2">
    <citation type="submission" date="2017-08" db="EMBL/GenBank/DDBJ databases">
        <title>The complete genome sequence of moderately halophilic actinomycete Actinopolyspora erythraea YIM 90600, the producer of novel erythromycin, novel actinopolysporins A-C and tubercidin.</title>
        <authorList>
            <person name="Yin M."/>
            <person name="Tang S."/>
        </authorList>
    </citation>
    <scope>NUCLEOTIDE SEQUENCE [LARGE SCALE GENOMIC DNA]</scope>
    <source>
        <strain evidence="2 5">YIM 90600</strain>
    </source>
</reference>
<dbReference type="PANTHER" id="PTHR42705:SF2">
    <property type="entry name" value="BIFUNCTIONAL NON-HOMOLOGOUS END JOINING PROTEIN LIGD"/>
    <property type="match status" value="1"/>
</dbReference>
<evidence type="ECO:0000313" key="5">
    <source>
        <dbReference type="Proteomes" id="UP000215043"/>
    </source>
</evidence>
<protein>
    <submittedName>
        <fullName evidence="2">ATP-dependent DNA ligase</fullName>
    </submittedName>
</protein>
<evidence type="ECO:0000313" key="2">
    <source>
        <dbReference type="EMBL" id="ASU79042.1"/>
    </source>
</evidence>
<dbReference type="eggNOG" id="COG3285">
    <property type="taxonomic scope" value="Bacteria"/>
</dbReference>
<proteinExistence type="predicted"/>
<dbReference type="PANTHER" id="PTHR42705">
    <property type="entry name" value="BIFUNCTIONAL NON-HOMOLOGOUS END JOINING PROTEIN LIGD"/>
    <property type="match status" value="1"/>
</dbReference>
<dbReference type="RefSeq" id="WP_043573677.1">
    <property type="nucleotide sequence ID" value="NZ_CP022752.1"/>
</dbReference>
<feature type="domain" description="DNA ligase D polymerase" evidence="1">
    <location>
        <begin position="29"/>
        <end position="280"/>
    </location>
</feature>
<dbReference type="NCBIfam" id="TIGR02778">
    <property type="entry name" value="ligD_pol"/>
    <property type="match status" value="1"/>
</dbReference>
<name>A0A099D555_9ACTN</name>
<dbReference type="CDD" id="cd04861">
    <property type="entry name" value="LigD_Pol_like"/>
    <property type="match status" value="1"/>
</dbReference>
<dbReference type="AlphaFoldDB" id="A0A099D555"/>
<keyword evidence="4" id="KW-1185">Reference proteome</keyword>
<organism evidence="2 5">
    <name type="scientific">Actinopolyspora erythraea</name>
    <dbReference type="NCBI Taxonomy" id="414996"/>
    <lineage>
        <taxon>Bacteria</taxon>
        <taxon>Bacillati</taxon>
        <taxon>Actinomycetota</taxon>
        <taxon>Actinomycetes</taxon>
        <taxon>Actinopolysporales</taxon>
        <taxon>Actinopolysporaceae</taxon>
        <taxon>Actinopolyspora</taxon>
    </lineage>
</organism>
<dbReference type="Pfam" id="PF21686">
    <property type="entry name" value="LigD_Prim-Pol"/>
    <property type="match status" value="1"/>
</dbReference>
<dbReference type="EMBL" id="JPMV01000021">
    <property type="protein sequence ID" value="KGI81169.1"/>
    <property type="molecule type" value="Genomic_DNA"/>
</dbReference>
<dbReference type="Proteomes" id="UP000029737">
    <property type="component" value="Unassembled WGS sequence"/>
</dbReference>
<dbReference type="Proteomes" id="UP000215043">
    <property type="component" value="Chromosome"/>
</dbReference>
<accession>A0A099D555</accession>
<sequence length="303" mass="34384">MSERTLRAAGRPVEVSKADKVLFPEDGFTKDDIAEYYREVGHTVVRYTKERPLAAERYPDGITGQRIFQKNASEHTPDWIRRFSAPKKEGGVTVHVVCDEPATLVYLSDQACLTPHVWPSRVDALDFPDRLIFDLDPEGNDLETLRDAARSTRDLLEELALPSFVMTTGSRGFHVLAPLRRHENFDEVRDFAGQVATVLAERKPGTLTVRQRKEERGNRVFVDYLRNAYGQTAVVPYSVRARPGAPVATPLRWDELSEVTPWEFTVRDIPARLHEHGDPWSDLGNHAHSLGRARNLLEHLRTA</sequence>
<dbReference type="GO" id="GO:0016874">
    <property type="term" value="F:ligase activity"/>
    <property type="evidence" value="ECO:0007669"/>
    <property type="project" value="UniProtKB-KW"/>
</dbReference>
<dbReference type="HOGENOM" id="CLU_008325_1_1_11"/>
<dbReference type="EMBL" id="CP022752">
    <property type="protein sequence ID" value="ASU79042.1"/>
    <property type="molecule type" value="Genomic_DNA"/>
</dbReference>
<dbReference type="Gene3D" id="3.90.920.10">
    <property type="entry name" value="DNA primase, PRIM domain"/>
    <property type="match status" value="1"/>
</dbReference>
<evidence type="ECO:0000259" key="1">
    <source>
        <dbReference type="Pfam" id="PF21686"/>
    </source>
</evidence>
<evidence type="ECO:0000313" key="3">
    <source>
        <dbReference type="EMBL" id="KGI81169.1"/>
    </source>
</evidence>
<evidence type="ECO:0000313" key="4">
    <source>
        <dbReference type="Proteomes" id="UP000029737"/>
    </source>
</evidence>
<dbReference type="InterPro" id="IPR052171">
    <property type="entry name" value="NHEJ_LigD"/>
</dbReference>
<dbReference type="KEGG" id="aey:CDG81_12940"/>
<gene>
    <name evidence="2" type="ORF">CDG81_12940</name>
    <name evidence="3" type="ORF">IL38_13045</name>
</gene>
<keyword evidence="2" id="KW-0436">Ligase</keyword>